<keyword evidence="2" id="KW-1185">Reference proteome</keyword>
<dbReference type="EMBL" id="MU853837">
    <property type="protein sequence ID" value="KAK3938085.1"/>
    <property type="molecule type" value="Genomic_DNA"/>
</dbReference>
<dbReference type="Proteomes" id="UP001303473">
    <property type="component" value="Unassembled WGS sequence"/>
</dbReference>
<accession>A0AAN6N3F7</accession>
<dbReference type="PANTHER" id="PTHR37535">
    <property type="entry name" value="FLUG DOMAIN PROTEIN"/>
    <property type="match status" value="1"/>
</dbReference>
<organism evidence="1 2">
    <name type="scientific">Diplogelasinospora grovesii</name>
    <dbReference type="NCBI Taxonomy" id="303347"/>
    <lineage>
        <taxon>Eukaryota</taxon>
        <taxon>Fungi</taxon>
        <taxon>Dikarya</taxon>
        <taxon>Ascomycota</taxon>
        <taxon>Pezizomycotina</taxon>
        <taxon>Sordariomycetes</taxon>
        <taxon>Sordariomycetidae</taxon>
        <taxon>Sordariales</taxon>
        <taxon>Diplogelasinosporaceae</taxon>
        <taxon>Diplogelasinospora</taxon>
    </lineage>
</organism>
<reference evidence="2" key="1">
    <citation type="journal article" date="2023" name="Mol. Phylogenet. Evol.">
        <title>Genome-scale phylogeny and comparative genomics of the fungal order Sordariales.</title>
        <authorList>
            <person name="Hensen N."/>
            <person name="Bonometti L."/>
            <person name="Westerberg I."/>
            <person name="Brannstrom I.O."/>
            <person name="Guillou S."/>
            <person name="Cros-Aarteil S."/>
            <person name="Calhoun S."/>
            <person name="Haridas S."/>
            <person name="Kuo A."/>
            <person name="Mondo S."/>
            <person name="Pangilinan J."/>
            <person name="Riley R."/>
            <person name="LaButti K."/>
            <person name="Andreopoulos B."/>
            <person name="Lipzen A."/>
            <person name="Chen C."/>
            <person name="Yan M."/>
            <person name="Daum C."/>
            <person name="Ng V."/>
            <person name="Clum A."/>
            <person name="Steindorff A."/>
            <person name="Ohm R.A."/>
            <person name="Martin F."/>
            <person name="Silar P."/>
            <person name="Natvig D.O."/>
            <person name="Lalanne C."/>
            <person name="Gautier V."/>
            <person name="Ament-Velasquez S.L."/>
            <person name="Kruys A."/>
            <person name="Hutchinson M.I."/>
            <person name="Powell A.J."/>
            <person name="Barry K."/>
            <person name="Miller A.N."/>
            <person name="Grigoriev I.V."/>
            <person name="Debuchy R."/>
            <person name="Gladieux P."/>
            <person name="Hiltunen Thoren M."/>
            <person name="Johannesson H."/>
        </authorList>
    </citation>
    <scope>NUCLEOTIDE SEQUENCE [LARGE SCALE GENOMIC DNA]</scope>
    <source>
        <strain evidence="2">CBS 340.73</strain>
    </source>
</reference>
<evidence type="ECO:0000313" key="1">
    <source>
        <dbReference type="EMBL" id="KAK3938085.1"/>
    </source>
</evidence>
<evidence type="ECO:0008006" key="3">
    <source>
        <dbReference type="Google" id="ProtNLM"/>
    </source>
</evidence>
<sequence length="646" mass="75335">MAPVRPSGGARHHANFIKRFTEREAQRRDARRKVPLTATQRAARREKLRQIRFLKPADADCTQVNTASMLRKWKRYYDSAKLGPWLKAIRKADRATTIDFLDHLYKNYKITSKAGRYMDLNDSKEWHDAVLVPKYDLRAPNMINKQVADWNDLLRHRVHLSGCYLFLACTGCRPAEIVDNEKRKPKDGSWEELYAYKDDADDELSDEDARLLKEMLSAKTLGRGRLKALCYKDIQLMVVRHPVTGEDVHAMAVKFTHHKGADNKLKPTIFFFTLSRRLIFCLITVIISLAVADGAFDAPSLNSVRRVFEVKNTGPVKCTPLRWKREWLKRPVFRRFNGPEVSADEALPYSKLRDDIGRQSLDAGQEKPMQPKDFRRGAANEANGKAPNAVRDQMMRHDPKWATFNSAYINVRVKFHLQNAVLHEPHEDALIKMLMHISVMRDPRANGDMVPDEAILKEYRADYFYNRPTWDIERQARREEEEEEEYVEPAVDLQIPERARLAEILCNQPEDRSYKDLFDLRIQAAELMVALCDKRETARCRRIRQCARPEVSVKESSPVPDPFPLLMQKTDEMLLYETRVFPFCRPSVMNDHFNREHLGEMKESEKRNLIFCSHPKCKEEGMKLKNLDHFRAYVMNVYGVELRRSD</sequence>
<dbReference type="Pfam" id="PF11917">
    <property type="entry name" value="DUF3435"/>
    <property type="match status" value="1"/>
</dbReference>
<comment type="caution">
    <text evidence="1">The sequence shown here is derived from an EMBL/GenBank/DDBJ whole genome shotgun (WGS) entry which is preliminary data.</text>
</comment>
<protein>
    <recommendedName>
        <fullName evidence="3">FluG domain-containing protein</fullName>
    </recommendedName>
</protein>
<proteinExistence type="predicted"/>
<dbReference type="AlphaFoldDB" id="A0AAN6N3F7"/>
<name>A0AAN6N3F7_9PEZI</name>
<evidence type="ECO:0000313" key="2">
    <source>
        <dbReference type="Proteomes" id="UP001303473"/>
    </source>
</evidence>
<dbReference type="InterPro" id="IPR021842">
    <property type="entry name" value="DUF3435"/>
</dbReference>
<gene>
    <name evidence="1" type="ORF">QBC46DRAFT_460441</name>
</gene>
<dbReference type="PANTHER" id="PTHR37535:SF3">
    <property type="entry name" value="FLUG DOMAIN-CONTAINING PROTEIN"/>
    <property type="match status" value="1"/>
</dbReference>